<accession>A0A4C1SBG0</accession>
<dbReference type="AlphaFoldDB" id="A0A4C1SBG0"/>
<reference evidence="2 3" key="1">
    <citation type="journal article" date="2019" name="Commun. Biol.">
        <title>The bagworm genome reveals a unique fibroin gene that provides high tensile strength.</title>
        <authorList>
            <person name="Kono N."/>
            <person name="Nakamura H."/>
            <person name="Ohtoshi R."/>
            <person name="Tomita M."/>
            <person name="Numata K."/>
            <person name="Arakawa K."/>
        </authorList>
    </citation>
    <scope>NUCLEOTIDE SEQUENCE [LARGE SCALE GENOMIC DNA]</scope>
</reference>
<organism evidence="2 3">
    <name type="scientific">Eumeta variegata</name>
    <name type="common">Bagworm moth</name>
    <name type="synonym">Eumeta japonica</name>
    <dbReference type="NCBI Taxonomy" id="151549"/>
    <lineage>
        <taxon>Eukaryota</taxon>
        <taxon>Metazoa</taxon>
        <taxon>Ecdysozoa</taxon>
        <taxon>Arthropoda</taxon>
        <taxon>Hexapoda</taxon>
        <taxon>Insecta</taxon>
        <taxon>Pterygota</taxon>
        <taxon>Neoptera</taxon>
        <taxon>Endopterygota</taxon>
        <taxon>Lepidoptera</taxon>
        <taxon>Glossata</taxon>
        <taxon>Ditrysia</taxon>
        <taxon>Tineoidea</taxon>
        <taxon>Psychidae</taxon>
        <taxon>Oiketicinae</taxon>
        <taxon>Eumeta</taxon>
    </lineage>
</organism>
<name>A0A4C1SBG0_EUMVA</name>
<dbReference type="Proteomes" id="UP000299102">
    <property type="component" value="Unassembled WGS sequence"/>
</dbReference>
<feature type="region of interest" description="Disordered" evidence="1">
    <location>
        <begin position="124"/>
        <end position="143"/>
    </location>
</feature>
<gene>
    <name evidence="2" type="ORF">EVAR_644_1</name>
</gene>
<dbReference type="EMBL" id="BGZK01000003">
    <property type="protein sequence ID" value="GBO99444.1"/>
    <property type="molecule type" value="Genomic_DNA"/>
</dbReference>
<evidence type="ECO:0000256" key="1">
    <source>
        <dbReference type="SAM" id="MobiDB-lite"/>
    </source>
</evidence>
<sequence length="197" mass="21860">MAPTLPITGLPERDSPLTSKLPDGKRLYQFYVTLIDTALDVNGITITTGELNDDFSTRVQLNNSPRAPESTYVSLSIRYVAGAGDDGRSARRAPGQHGCPSEIVDRGRHVFALRLRLGVTCNAQRNDESPNERPANSPTNYDRSAARESIFKVIISRNDGAWTDIRSNEQKRSAHAQGRELRVRTHAITNWFGMNLP</sequence>
<evidence type="ECO:0000313" key="2">
    <source>
        <dbReference type="EMBL" id="GBO99444.1"/>
    </source>
</evidence>
<evidence type="ECO:0000313" key="3">
    <source>
        <dbReference type="Proteomes" id="UP000299102"/>
    </source>
</evidence>
<proteinExistence type="predicted"/>
<keyword evidence="3" id="KW-1185">Reference proteome</keyword>
<protein>
    <submittedName>
        <fullName evidence="2">Uncharacterized protein</fullName>
    </submittedName>
</protein>
<comment type="caution">
    <text evidence="2">The sequence shown here is derived from an EMBL/GenBank/DDBJ whole genome shotgun (WGS) entry which is preliminary data.</text>
</comment>